<organism evidence="1 2">
    <name type="scientific">Racocetra fulgida</name>
    <dbReference type="NCBI Taxonomy" id="60492"/>
    <lineage>
        <taxon>Eukaryota</taxon>
        <taxon>Fungi</taxon>
        <taxon>Fungi incertae sedis</taxon>
        <taxon>Mucoromycota</taxon>
        <taxon>Glomeromycotina</taxon>
        <taxon>Glomeromycetes</taxon>
        <taxon>Diversisporales</taxon>
        <taxon>Gigasporaceae</taxon>
        <taxon>Racocetra</taxon>
    </lineage>
</organism>
<dbReference type="EMBL" id="CAJVPZ010030891">
    <property type="protein sequence ID" value="CAG8737929.1"/>
    <property type="molecule type" value="Genomic_DNA"/>
</dbReference>
<protein>
    <submittedName>
        <fullName evidence="1">15555_t:CDS:1</fullName>
    </submittedName>
</protein>
<evidence type="ECO:0000313" key="2">
    <source>
        <dbReference type="Proteomes" id="UP000789396"/>
    </source>
</evidence>
<accession>A0A9N9IIQ7</accession>
<name>A0A9N9IIQ7_9GLOM</name>
<reference evidence="1" key="1">
    <citation type="submission" date="2021-06" db="EMBL/GenBank/DDBJ databases">
        <authorList>
            <person name="Kallberg Y."/>
            <person name="Tangrot J."/>
            <person name="Rosling A."/>
        </authorList>
    </citation>
    <scope>NUCLEOTIDE SEQUENCE</scope>
    <source>
        <strain evidence="1">IN212</strain>
    </source>
</reference>
<dbReference type="OrthoDB" id="2323426at2759"/>
<feature type="non-terminal residue" evidence="1">
    <location>
        <position position="121"/>
    </location>
</feature>
<evidence type="ECO:0000313" key="1">
    <source>
        <dbReference type="EMBL" id="CAG8737929.1"/>
    </source>
</evidence>
<gene>
    <name evidence="1" type="ORF">RFULGI_LOCUS12634</name>
</gene>
<feature type="non-terminal residue" evidence="1">
    <location>
        <position position="1"/>
    </location>
</feature>
<proteinExistence type="predicted"/>
<keyword evidence="2" id="KW-1185">Reference proteome</keyword>
<sequence length="121" mass="14476">FLFCEISYGLYSYDIRHYYYDEARLGKFLKVSHNCDHIYTKGFGNLNELKLLIDEIKYLAIYFSGDTMEMYILDDKIKPFSRMVLINTITVPITKDPTFQEMFNFIEGLMKFLEIEVDKYN</sequence>
<comment type="caution">
    <text evidence="1">The sequence shown here is derived from an EMBL/GenBank/DDBJ whole genome shotgun (WGS) entry which is preliminary data.</text>
</comment>
<dbReference type="AlphaFoldDB" id="A0A9N9IIQ7"/>
<dbReference type="Proteomes" id="UP000789396">
    <property type="component" value="Unassembled WGS sequence"/>
</dbReference>